<dbReference type="InterPro" id="IPR049389">
    <property type="entry name" value="TTHA0281-like"/>
</dbReference>
<comment type="caution">
    <text evidence="1">The sequence shown here is derived from an EMBL/GenBank/DDBJ whole genome shotgun (WGS) entry which is preliminary data.</text>
</comment>
<evidence type="ECO:0000313" key="1">
    <source>
        <dbReference type="EMBL" id="MBR1369801.1"/>
    </source>
</evidence>
<dbReference type="Gene3D" id="3.30.160.250">
    <property type="match status" value="1"/>
</dbReference>
<dbReference type="AlphaFoldDB" id="A0A8J7W8Q2"/>
<dbReference type="SUPFAM" id="SSF143100">
    <property type="entry name" value="TTHA1013/TTHA0281-like"/>
    <property type="match status" value="1"/>
</dbReference>
<gene>
    <name evidence="1" type="ORF">RJ53_10070</name>
</gene>
<evidence type="ECO:0008006" key="3">
    <source>
        <dbReference type="Google" id="ProtNLM"/>
    </source>
</evidence>
<sequence>MILEYREKALLHARYEIIDDEESYYGEVPGLAGVYATGRSLEECRENLKHVIEGWILVRREQNLAVVSIFRKAGFIEEENNRGLFSPIFLINQ</sequence>
<accession>A0A8J7W8Q2</accession>
<evidence type="ECO:0000313" key="2">
    <source>
        <dbReference type="Proteomes" id="UP000730161"/>
    </source>
</evidence>
<organism evidence="1 2">
    <name type="scientific">Methanocalculus chunghsingensis</name>
    <dbReference type="NCBI Taxonomy" id="156457"/>
    <lineage>
        <taxon>Archaea</taxon>
        <taxon>Methanobacteriati</taxon>
        <taxon>Methanobacteriota</taxon>
        <taxon>Stenosarchaea group</taxon>
        <taxon>Methanomicrobia</taxon>
        <taxon>Methanomicrobiales</taxon>
        <taxon>Methanocalculaceae</taxon>
        <taxon>Methanocalculus</taxon>
    </lineage>
</organism>
<dbReference type="EMBL" id="JWHL01000020">
    <property type="protein sequence ID" value="MBR1369801.1"/>
    <property type="molecule type" value="Genomic_DNA"/>
</dbReference>
<reference evidence="1" key="1">
    <citation type="submission" date="2014-12" db="EMBL/GenBank/DDBJ databases">
        <authorList>
            <person name="Huang H.-H."/>
            <person name="Chen S.-C."/>
            <person name="Lai M.-C."/>
        </authorList>
    </citation>
    <scope>NUCLEOTIDE SEQUENCE</scope>
    <source>
        <strain evidence="1">K1F9705b</strain>
    </source>
</reference>
<dbReference type="Pfam" id="PF21748">
    <property type="entry name" value="UPF0150"/>
    <property type="match status" value="1"/>
</dbReference>
<name>A0A8J7W8Q2_9EURY</name>
<dbReference type="Proteomes" id="UP000730161">
    <property type="component" value="Unassembled WGS sequence"/>
</dbReference>
<keyword evidence="2" id="KW-1185">Reference proteome</keyword>
<dbReference type="InterPro" id="IPR035069">
    <property type="entry name" value="TTHA1013/TTHA0281-like"/>
</dbReference>
<proteinExistence type="predicted"/>
<protein>
    <recommendedName>
        <fullName evidence="3">Type II toxin-antitoxin system HicB family antitoxin</fullName>
    </recommendedName>
</protein>